<name>A0A0U1M1A5_TALIS</name>
<evidence type="ECO:0000313" key="11">
    <source>
        <dbReference type="Proteomes" id="UP000054383"/>
    </source>
</evidence>
<dbReference type="PANTHER" id="PTHR13367:SF33">
    <property type="entry name" value="P-LOOP CONTAINING NUCLEOSIDE TRIPHOSPHATE HYDROLASE PROTEIN"/>
    <property type="match status" value="1"/>
</dbReference>
<dbReference type="EC" id="3.4.19.12" evidence="2"/>
<proteinExistence type="predicted"/>
<sequence>MAAVHQTLSLVFNHLAFPPKLPGRRDTDEEVELLQKDLVSRLISEVGTLKQKTDNEETCAWSSVDASLKICKVLNDTQFINQETLLYHLKYLQPGGDLILNIGSQNACLFIRKCLDTQDIIFEAFETSLTSEQTLASKGALQWDFPGIAVALPVSEFENPVFQKNLAAFIEKASIETVNEFVPKTRKAGVEVSEFRDTVDPAIITQFLMTLLETNGSLAHPTLLRKRTKDDVCWDNAELPWRRSPFWLILRVCSQRILYSHLGAERGRIQYKLLMILVLVKLLEDCFDQLSLEDSNFLKTKICRRFAKLDFELGNSSQAVRDTYAGLTATITRVCQKPIDTATNHFETTWSTFKREIRRHVPRVPSNAQQEDLRLRMPNSLAYLREVLEIEKKRRLSYLQTVEHRIPDPSNRKEVSQEFAALSERYLSLARREILIKADARDTPMEMDACDSRCKEIADEINSYMDAVGTEYESNPEDMGIFVLSLLELWTRMDKCAVVAYPFLANFHPWLQPEILDVLLLTQRHDLERLQKIQLYLHRRCVQAVDKETTIFSDPSPGCVADEYFNSDMGRGIHELQRKIEAASLEARNGRQAQLDKVNRMFLELTERKAATVCTQRKRPDGTHDDRGCEYCYCVRRRYRLKIKVHENFLPSKAIQKRAVVFELGIPQSFDVYREATWRIIDTLCNPPSSPASPPPHKLLQEYGPLSTYDRRRHTGRITLASSTKSYLGTHYRWQKLPAKATQILLPFGMKMAYYDSVRQRWLKDVPRTLSLAHHFALKLPSNLPFSALYASAAFCADGPGPSSYETAASVPQCPPTLTVHEFVASQQLVSGRHRRWLSILTELGAANVNFSLLDTTYLFRRLATQAGPQRPDSALRVAHAFFEDSHFCYRLAEQIDQHVEIIAANWRETNYMETMLILAIQLCALCCHQSSSRAYNLLLKIRRVTRSWVSTLRREMRTAQDGVSEKAARYCFVSALLCRRTFVLESSRNHDLDAVAFQCFVEVTSAMQEALVVDMSKFSTATRNMLTRDIKASFALSSLLRRAVETLPAILGRAIDIVWPNPDGGARIYSAWKLTDFSSGLWATSTVSATEFSVHQVIQYHLLEGHLLINGTPVGKLPADIRDSGILKELFGNQRLISFPSGMPGMSYVLAATKDGNHIHLGYRNDKLVIQAQSSKSIFELVPRNIFVGSTSSFDLPSSLVDNCFHWLDLRYGILEVRRHPRIWSGNTCLVDVNNRTAYRRQDNLIDPHSKLFKLIASIFHHFEEPRMLTVVQPPSQPLRVELRRMDLTFHVNRRNLLQCRQLSAEVDPSQDGGTFYGLQSMIILRSIFNRTQRSIITPLGKVRCQRHGMHVHVTIENDGSHARFGVDNILGRLSSPAEPRLLYHKALLHALTSCFIPDPLTGRTGTEEALSSLQSGIYQPWTPLDKDRFQILRMIANLSPQRKYYPEGRRSQQWVHWHPDLTTTIQHDSLQGAVSAIVLRSQRLENFDAQDTKNDAREPTTVSHLRERAICRRFIYERPGPVFLDPSPGMDTPCIRRDTLSSSSRLSNVREIIGLLRHKPTRLQTTKNLMKLLDGQPVIGGYTAGLSPSSLEERLSGEISHQWGGLVRLCRDSEPKNVYHLMFEVGLLAFGGNVTMDLLRTIVAFSLLDDLKNVNYPRYSSFSEFQINASPMPEILMALMVPCCEDHVRASLIDTNKKKKKNFVTQLFSEEQVAKREQECLEFTESLLHQWPCPQPSGANFNPMYIDVSVALKAIAPEWERLYQNLQLSDHIQDVQSILTRQYKRKNDVGVPEPQKVSEIYGGTTRKYFSIPHLGRDLLRQPMSKITAVATSNGLDQFMARKKAPPLADTKATHFRQRLAEITELETITAPFVNSMCLVESSYGKDLWKSIAALKKVKTPTVQETDLDVEYIAGVKWLNGLIDNALEVVDLTYEQLTASLVIGHPSFTWLQKGNLWPSMAPVSILEQLRSTSSCEFGRNMKEALVAYGLSIVNTQRLIRLKEAFGKGDKAKLHEEYQNRGHLSWSPLNYPDWLLLEIDGNFQIREEQVIVAEEMIHPSSGSNSALQMNMGKGKTSIIIPMIASVLADGVSLSRVLVPKALLSQTAQILQSRLGGLLGRDITHIPFSRRTPTTSQIISEYLDLHNEARLRAGIILGVPEHIMSFKLSGLQRVSDSRITEAAEMVSTQQWLERNCRDVLDECDFTLAVKTQLIYPSGAQLSVDGHPDRWTVIMTVLGLVVHHLVDLARNFPQSIDVMQHTYTEFPVAYFLRDDIATTLLDRLVDSICSGQTTILPMANFKGAERDAIRQFITVETVESTVSDRISVLLSDKPKLGKNVYLLRGLLVHGILLLCLKKRWNVQYGLHPNRDPMAVPFHAKGVPSEQAEWGHPDVAILFTILAFYHQGLSVAQLRQGLQAVLNSDDPSTEYNRWIQTSDTIPEPLRYWNIINVDDEGQILELWRHLRLKMRVINHFLTKFVFPIHAKQFNIKMQSSGWDIPLSGYLTDLSLANGTQTPRLTTGFSGTNDNRRLLPLTIHQRDLPDLLHTNAEVLTYLLQTRNRRYIQTTHANGKRYSEIDLLRRLDGERIRILIDAGAFILEMDNKTLVKEWLEQDSRAQAAVYFGPDNKAWVLYRAGKTVPLIATPFVDNMENCLIYLDEAHTRGTDLKLPPSATGALTLGLNQTKDHTVQAAMRLRQLGTTQSIAFVAPPEVHQSIMDVRQRPLDTPLDSSDVIHWLLVQTCATNRDLQPLYFAQGMDFCRRMQGASKYQLFLTSPKDRAAFINVLQRREHQTLEELYSPLTKTNSDRGISIDKAFAEFKGTLNSFAHKLEESFRLMSLSPGSVQSSSLEEVEQEREVTFEMEEERQLQRPGAMKALKFPGLHPAISNFVDTGVFDTDEQGFNAAVALSAVQLGARYDKRTASLVSNLYVSPEFLKTILRKTGIKHDHYLRPVNWLLWSEKSEQALVIIPEEAEILIPRLRKAQKPDVHLIIYAAPVTKRMLHFNRLDYYSFPRLPKNWSPPPWLPFEIGILAGRLYFDFSEYDRLLNILQCRVGKSTDNSVSKIDDVSVELKNNHNEGLLTFLQEWLAFRRQGQDISHTPMGYMCQGLPLRNDHSFWAFTKIEEQNDKANSQFFAEGQRFTEGEHEGYYDSDDEGGFIDENGDLIDLDEENDTVQASV</sequence>
<dbReference type="InterPro" id="IPR046541">
    <property type="entry name" value="DUF6606"/>
</dbReference>
<evidence type="ECO:0000256" key="1">
    <source>
        <dbReference type="ARBA" id="ARBA00000707"/>
    </source>
</evidence>
<protein>
    <recommendedName>
        <fullName evidence="2">ubiquitinyl hydrolase 1</fullName>
        <ecNumber evidence="2">3.4.19.12</ecNumber>
    </recommendedName>
</protein>
<dbReference type="GO" id="GO:0004843">
    <property type="term" value="F:cysteine-type deubiquitinase activity"/>
    <property type="evidence" value="ECO:0007669"/>
    <property type="project" value="UniProtKB-EC"/>
</dbReference>
<dbReference type="InterPro" id="IPR027417">
    <property type="entry name" value="P-loop_NTPase"/>
</dbReference>
<gene>
    <name evidence="10" type="ORF">PISL3812_06411</name>
</gene>
<dbReference type="Pfam" id="PF12359">
    <property type="entry name" value="DUF3645"/>
    <property type="match status" value="1"/>
</dbReference>
<dbReference type="Pfam" id="PF20255">
    <property type="entry name" value="DUF6606"/>
    <property type="match status" value="1"/>
</dbReference>
<dbReference type="InterPro" id="IPR022099">
    <property type="entry name" value="DUF3638"/>
</dbReference>
<keyword evidence="3" id="KW-0645">Protease</keyword>
<dbReference type="STRING" id="28573.A0A0U1M1A5"/>
<dbReference type="InterPro" id="IPR022105">
    <property type="entry name" value="DUF3645"/>
</dbReference>
<dbReference type="PANTHER" id="PTHR13367">
    <property type="entry name" value="UBIQUITIN THIOESTERASE"/>
    <property type="match status" value="1"/>
</dbReference>
<dbReference type="OMA" id="DIMHTPM"/>
<dbReference type="GO" id="GO:0006508">
    <property type="term" value="P:proteolysis"/>
    <property type="evidence" value="ECO:0007669"/>
    <property type="project" value="UniProtKB-KW"/>
</dbReference>
<evidence type="ECO:0000313" key="10">
    <source>
        <dbReference type="EMBL" id="CRG89375.1"/>
    </source>
</evidence>
<evidence type="ECO:0000256" key="2">
    <source>
        <dbReference type="ARBA" id="ARBA00012759"/>
    </source>
</evidence>
<reference evidence="10 11" key="1">
    <citation type="submission" date="2015-04" db="EMBL/GenBank/DDBJ databases">
        <authorList>
            <person name="Syromyatnikov M.Y."/>
            <person name="Popov V.N."/>
        </authorList>
    </citation>
    <scope>NUCLEOTIDE SEQUENCE [LARGE SCALE GENOMIC DNA]</scope>
    <source>
        <strain evidence="10">WF-38-12</strain>
    </source>
</reference>
<dbReference type="SUPFAM" id="SSF52540">
    <property type="entry name" value="P-loop containing nucleoside triphosphate hydrolases"/>
    <property type="match status" value="1"/>
</dbReference>
<keyword evidence="11" id="KW-1185">Reference proteome</keyword>
<feature type="domain" description="DUF3645" evidence="8">
    <location>
        <begin position="2365"/>
        <end position="2397"/>
    </location>
</feature>
<evidence type="ECO:0000256" key="3">
    <source>
        <dbReference type="ARBA" id="ARBA00022670"/>
    </source>
</evidence>
<feature type="domain" description="DUF6606" evidence="9">
    <location>
        <begin position="11"/>
        <end position="284"/>
    </location>
</feature>
<feature type="domain" description="DUF3638" evidence="7">
    <location>
        <begin position="2023"/>
        <end position="2245"/>
    </location>
</feature>
<evidence type="ECO:0000259" key="7">
    <source>
        <dbReference type="Pfam" id="PF12340"/>
    </source>
</evidence>
<evidence type="ECO:0000256" key="6">
    <source>
        <dbReference type="ARBA" id="ARBA00022807"/>
    </source>
</evidence>
<evidence type="ECO:0000256" key="4">
    <source>
        <dbReference type="ARBA" id="ARBA00022786"/>
    </source>
</evidence>
<dbReference type="OrthoDB" id="3182339at2759"/>
<organism evidence="10 11">
    <name type="scientific">Talaromyces islandicus</name>
    <name type="common">Penicillium islandicum</name>
    <dbReference type="NCBI Taxonomy" id="28573"/>
    <lineage>
        <taxon>Eukaryota</taxon>
        <taxon>Fungi</taxon>
        <taxon>Dikarya</taxon>
        <taxon>Ascomycota</taxon>
        <taxon>Pezizomycotina</taxon>
        <taxon>Eurotiomycetes</taxon>
        <taxon>Eurotiomycetidae</taxon>
        <taxon>Eurotiales</taxon>
        <taxon>Trichocomaceae</taxon>
        <taxon>Talaromyces</taxon>
        <taxon>Talaromyces sect. Islandici</taxon>
    </lineage>
</organism>
<evidence type="ECO:0000259" key="8">
    <source>
        <dbReference type="Pfam" id="PF12359"/>
    </source>
</evidence>
<comment type="catalytic activity">
    <reaction evidence="1">
        <text>Thiol-dependent hydrolysis of ester, thioester, amide, peptide and isopeptide bonds formed by the C-terminal Gly of ubiquitin (a 76-residue protein attached to proteins as an intracellular targeting signal).</text>
        <dbReference type="EC" id="3.4.19.12"/>
    </reaction>
</comment>
<evidence type="ECO:0000256" key="5">
    <source>
        <dbReference type="ARBA" id="ARBA00022801"/>
    </source>
</evidence>
<evidence type="ECO:0000259" key="9">
    <source>
        <dbReference type="Pfam" id="PF20255"/>
    </source>
</evidence>
<dbReference type="InterPro" id="IPR051346">
    <property type="entry name" value="OTU_Deubiquitinase"/>
</dbReference>
<accession>A0A0U1M1A5</accession>
<keyword evidence="5" id="KW-0378">Hydrolase</keyword>
<keyword evidence="4" id="KW-0833">Ubl conjugation pathway</keyword>
<keyword evidence="6" id="KW-0788">Thiol protease</keyword>
<dbReference type="EMBL" id="CVMT01000006">
    <property type="protein sequence ID" value="CRG89375.1"/>
    <property type="molecule type" value="Genomic_DNA"/>
</dbReference>
<dbReference type="Pfam" id="PF12340">
    <property type="entry name" value="DUF3638"/>
    <property type="match status" value="1"/>
</dbReference>
<dbReference type="Proteomes" id="UP000054383">
    <property type="component" value="Unassembled WGS sequence"/>
</dbReference>